<evidence type="ECO:0000313" key="2">
    <source>
        <dbReference type="EMBL" id="PPQ69579.1"/>
    </source>
</evidence>
<dbReference type="Proteomes" id="UP000284842">
    <property type="component" value="Unassembled WGS sequence"/>
</dbReference>
<evidence type="ECO:0000313" key="3">
    <source>
        <dbReference type="Proteomes" id="UP000284842"/>
    </source>
</evidence>
<dbReference type="AlphaFoldDB" id="A0A409VTT3"/>
<dbReference type="EMBL" id="NHTK01005981">
    <property type="protein sequence ID" value="PPQ69579.1"/>
    <property type="molecule type" value="Genomic_DNA"/>
</dbReference>
<name>A0A409VTT3_9AGAR</name>
<organism evidence="2 3">
    <name type="scientific">Panaeolus cyanescens</name>
    <dbReference type="NCBI Taxonomy" id="181874"/>
    <lineage>
        <taxon>Eukaryota</taxon>
        <taxon>Fungi</taxon>
        <taxon>Dikarya</taxon>
        <taxon>Basidiomycota</taxon>
        <taxon>Agaricomycotina</taxon>
        <taxon>Agaricomycetes</taxon>
        <taxon>Agaricomycetidae</taxon>
        <taxon>Agaricales</taxon>
        <taxon>Agaricineae</taxon>
        <taxon>Galeropsidaceae</taxon>
        <taxon>Panaeolus</taxon>
    </lineage>
</organism>
<feature type="non-terminal residue" evidence="2">
    <location>
        <position position="1"/>
    </location>
</feature>
<dbReference type="InParanoid" id="A0A409VTT3"/>
<dbReference type="STRING" id="181874.A0A409VTT3"/>
<comment type="caution">
    <text evidence="2">The sequence shown here is derived from an EMBL/GenBank/DDBJ whole genome shotgun (WGS) entry which is preliminary data.</text>
</comment>
<sequence length="317" mass="34856">TIKLIPVKRNTNRTKIPRQPLLWGSTLSASAINIQSHYAQLQWFPGKSVVSRAGDICKVGGWVFAQSEELNFQNIGISPISPPRSPSPVSTHTSTASTITGRIVEILQDSRSPCQHSLVAIDLFQVAAIRHEVFGVPILYRPMDKATVVLVNANDILFEYNAQHNCLKAKCTTSGRRNVVLERVEVSQTEVCIEHQAVDEYLINTHALHNAHLLRDCLPHNLVAPIPFRQDRRSYHDEIAARLRGTQLDKREAAANKRAEKAAAAAAATLPASINKPLSESTESSHPHDGVSGSRKRQRTDANIAGELPENAPMDVS</sequence>
<gene>
    <name evidence="2" type="ORF">CVT24_001379</name>
</gene>
<reference evidence="2 3" key="1">
    <citation type="journal article" date="2018" name="Evol. Lett.">
        <title>Horizontal gene cluster transfer increased hallucinogenic mushroom diversity.</title>
        <authorList>
            <person name="Reynolds H.T."/>
            <person name="Vijayakumar V."/>
            <person name="Gluck-Thaler E."/>
            <person name="Korotkin H.B."/>
            <person name="Matheny P.B."/>
            <person name="Slot J.C."/>
        </authorList>
    </citation>
    <scope>NUCLEOTIDE SEQUENCE [LARGE SCALE GENOMIC DNA]</scope>
    <source>
        <strain evidence="2 3">2629</strain>
    </source>
</reference>
<dbReference type="OrthoDB" id="2947226at2759"/>
<keyword evidence="3" id="KW-1185">Reference proteome</keyword>
<protein>
    <submittedName>
        <fullName evidence="2">Uncharacterized protein</fullName>
    </submittedName>
</protein>
<accession>A0A409VTT3</accession>
<evidence type="ECO:0000256" key="1">
    <source>
        <dbReference type="SAM" id="MobiDB-lite"/>
    </source>
</evidence>
<feature type="region of interest" description="Disordered" evidence="1">
    <location>
        <begin position="266"/>
        <end position="317"/>
    </location>
</feature>
<proteinExistence type="predicted"/>